<sequence>MVDVSTAGSEMNAARSRRQTWLVGGSLLFASALISLALGAAMMPTWTQAGDALFAAATAVFAIGIGREGSVTARRPLGTVALIGWGVWVLAGPYLPQLVPLPDTGMPAVGDLVALQVVSATVHVVTLALGIIAVSQIGRARVVPAPWQWAPLWALLVAIFGRLLVTGMLFAPFIDPTLMYGVALADDLLRAGAMGALGVLAIVLASHTERGATTAVYSSNNGDLSR</sequence>
<keyword evidence="3" id="KW-1185">Reference proteome</keyword>
<proteinExistence type="predicted"/>
<gene>
    <name evidence="2" type="ORF">WDU93_01900</name>
</gene>
<evidence type="ECO:0000313" key="2">
    <source>
        <dbReference type="EMBL" id="MEJ1090431.1"/>
    </source>
</evidence>
<protein>
    <submittedName>
        <fullName evidence="2">Uncharacterized protein</fullName>
    </submittedName>
</protein>
<dbReference type="EMBL" id="JBBDGN010000001">
    <property type="protein sequence ID" value="MEJ1090431.1"/>
    <property type="molecule type" value="Genomic_DNA"/>
</dbReference>
<feature type="transmembrane region" description="Helical" evidence="1">
    <location>
        <begin position="149"/>
        <end position="173"/>
    </location>
</feature>
<dbReference type="Proteomes" id="UP001366085">
    <property type="component" value="Unassembled WGS sequence"/>
</dbReference>
<evidence type="ECO:0000256" key="1">
    <source>
        <dbReference type="SAM" id="Phobius"/>
    </source>
</evidence>
<comment type="caution">
    <text evidence="2">The sequence shown here is derived from an EMBL/GenBank/DDBJ whole genome shotgun (WGS) entry which is preliminary data.</text>
</comment>
<feature type="transmembrane region" description="Helical" evidence="1">
    <location>
        <begin position="77"/>
        <end position="95"/>
    </location>
</feature>
<keyword evidence="1" id="KW-0472">Membrane</keyword>
<reference evidence="2 3" key="1">
    <citation type="submission" date="2024-02" db="EMBL/GenBank/DDBJ databases">
        <authorList>
            <person name="Saticioglu I.B."/>
        </authorList>
    </citation>
    <scope>NUCLEOTIDE SEQUENCE [LARGE SCALE GENOMIC DNA]</scope>
    <source>
        <strain evidence="2 3">Mu-43</strain>
    </source>
</reference>
<keyword evidence="1" id="KW-0812">Transmembrane</keyword>
<keyword evidence="1" id="KW-1133">Transmembrane helix</keyword>
<accession>A0ABU8LIL7</accession>
<feature type="transmembrane region" description="Helical" evidence="1">
    <location>
        <begin position="21"/>
        <end position="40"/>
    </location>
</feature>
<feature type="transmembrane region" description="Helical" evidence="1">
    <location>
        <begin position="188"/>
        <end position="205"/>
    </location>
</feature>
<evidence type="ECO:0000313" key="3">
    <source>
        <dbReference type="Proteomes" id="UP001366085"/>
    </source>
</evidence>
<name>A0ABU8LIL7_9MICO</name>
<dbReference type="RefSeq" id="WP_337316793.1">
    <property type="nucleotide sequence ID" value="NZ_JBBDGN010000001.1"/>
</dbReference>
<feature type="transmembrane region" description="Helical" evidence="1">
    <location>
        <begin position="115"/>
        <end position="137"/>
    </location>
</feature>
<organism evidence="2 3">
    <name type="scientific">Microbacterium istanbulense</name>
    <dbReference type="NCBI Taxonomy" id="3122049"/>
    <lineage>
        <taxon>Bacteria</taxon>
        <taxon>Bacillati</taxon>
        <taxon>Actinomycetota</taxon>
        <taxon>Actinomycetes</taxon>
        <taxon>Micrococcales</taxon>
        <taxon>Microbacteriaceae</taxon>
        <taxon>Microbacterium</taxon>
    </lineage>
</organism>
<feature type="transmembrane region" description="Helical" evidence="1">
    <location>
        <begin position="46"/>
        <end position="65"/>
    </location>
</feature>